<accession>A0A561TYA2</accession>
<proteinExistence type="predicted"/>
<dbReference type="Gene3D" id="2.60.40.20">
    <property type="entry name" value="Alpha-amylase inhibitor"/>
    <property type="match status" value="1"/>
</dbReference>
<comment type="caution">
    <text evidence="2">The sequence shown here is derived from an EMBL/GenBank/DDBJ whole genome shotgun (WGS) entry which is preliminary data.</text>
</comment>
<dbReference type="PROSITE" id="PS51257">
    <property type="entry name" value="PROKAR_LIPOPROTEIN"/>
    <property type="match status" value="1"/>
</dbReference>
<evidence type="ECO:0000313" key="2">
    <source>
        <dbReference type="EMBL" id="TWF92058.1"/>
    </source>
</evidence>
<sequence length="97" mass="10424">MRLKNSLSVIAATAMITACAMTAADPAVAAGRTAPACVAREVVKQDKTAWTTNNCGRNMHIKLVIDNGPDRQCWTTSPGETLKWTWKVGSYGRIAVC</sequence>
<organism evidence="2 3">
    <name type="scientific">Streptomyces brevispora</name>
    <dbReference type="NCBI Taxonomy" id="887462"/>
    <lineage>
        <taxon>Bacteria</taxon>
        <taxon>Bacillati</taxon>
        <taxon>Actinomycetota</taxon>
        <taxon>Actinomycetes</taxon>
        <taxon>Kitasatosporales</taxon>
        <taxon>Streptomycetaceae</taxon>
        <taxon>Streptomyces</taxon>
    </lineage>
</organism>
<dbReference type="SUPFAM" id="SSF49498">
    <property type="entry name" value="alpha-Amylase inhibitor tendamistat"/>
    <property type="match status" value="1"/>
</dbReference>
<feature type="signal peptide" evidence="1">
    <location>
        <begin position="1"/>
        <end position="29"/>
    </location>
</feature>
<reference evidence="2 3" key="1">
    <citation type="submission" date="2019-06" db="EMBL/GenBank/DDBJ databases">
        <title>Sequencing the genomes of 1000 actinobacteria strains.</title>
        <authorList>
            <person name="Klenk H.-P."/>
        </authorList>
    </citation>
    <scope>NUCLEOTIDE SEQUENCE [LARGE SCALE GENOMIC DNA]</scope>
    <source>
        <strain evidence="2 3">DSM 42059</strain>
    </source>
</reference>
<keyword evidence="1" id="KW-0732">Signal</keyword>
<name>A0A561TYA2_9ACTN</name>
<dbReference type="AlphaFoldDB" id="A0A561TYA2"/>
<feature type="chain" id="PRO_5021735771" description="Alpha amylase inhibitor" evidence="1">
    <location>
        <begin position="30"/>
        <end position="97"/>
    </location>
</feature>
<dbReference type="RefSeq" id="WP_145767898.1">
    <property type="nucleotide sequence ID" value="NZ_VIWW01000002.1"/>
</dbReference>
<protein>
    <recommendedName>
        <fullName evidence="4">Alpha amylase inhibitor</fullName>
    </recommendedName>
</protein>
<dbReference type="EMBL" id="VIWW01000002">
    <property type="protein sequence ID" value="TWF92058.1"/>
    <property type="molecule type" value="Genomic_DNA"/>
</dbReference>
<evidence type="ECO:0000256" key="1">
    <source>
        <dbReference type="SAM" id="SignalP"/>
    </source>
</evidence>
<dbReference type="GO" id="GO:0015066">
    <property type="term" value="F:alpha-amylase inhibitor activity"/>
    <property type="evidence" value="ECO:0007669"/>
    <property type="project" value="InterPro"/>
</dbReference>
<gene>
    <name evidence="2" type="ORF">FHX80_12376</name>
</gene>
<evidence type="ECO:0008006" key="4">
    <source>
        <dbReference type="Google" id="ProtNLM"/>
    </source>
</evidence>
<evidence type="ECO:0000313" key="3">
    <source>
        <dbReference type="Proteomes" id="UP000318186"/>
    </source>
</evidence>
<dbReference type="InterPro" id="IPR036379">
    <property type="entry name" value="A-amylase_inhib_sf"/>
</dbReference>
<dbReference type="Proteomes" id="UP000318186">
    <property type="component" value="Unassembled WGS sequence"/>
</dbReference>
<dbReference type="OrthoDB" id="3543903at2"/>